<dbReference type="InterPro" id="IPR025330">
    <property type="entry name" value="DUF4236"/>
</dbReference>
<dbReference type="AlphaFoldDB" id="A0A0L0WAJ9"/>
<accession>A0A0L0WAJ9</accession>
<protein>
    <recommendedName>
        <fullName evidence="2">DUF4236 domain-containing protein</fullName>
    </recommendedName>
</protein>
<dbReference type="EMBL" id="LGSS01000006">
    <property type="protein sequence ID" value="KNF08521.1"/>
    <property type="molecule type" value="Genomic_DNA"/>
</dbReference>
<dbReference type="OrthoDB" id="983149at2"/>
<proteinExistence type="predicted"/>
<dbReference type="RefSeq" id="WP_050355050.1">
    <property type="nucleotide sequence ID" value="NZ_LGSS01000006.1"/>
</dbReference>
<evidence type="ECO:0000259" key="2">
    <source>
        <dbReference type="Pfam" id="PF14020"/>
    </source>
</evidence>
<feature type="domain" description="DUF4236" evidence="2">
    <location>
        <begin position="3"/>
        <end position="57"/>
    </location>
</feature>
<feature type="compositionally biased region" description="Low complexity" evidence="1">
    <location>
        <begin position="55"/>
        <end position="65"/>
    </location>
</feature>
<dbReference type="PATRIC" id="fig|1503.3.peg.2801"/>
<keyword evidence="4" id="KW-1185">Reference proteome</keyword>
<dbReference type="Proteomes" id="UP000037267">
    <property type="component" value="Unassembled WGS sequence"/>
</dbReference>
<comment type="caution">
    <text evidence="3">The sequence shown here is derived from an EMBL/GenBank/DDBJ whole genome shotgun (WGS) entry which is preliminary data.</text>
</comment>
<evidence type="ECO:0000313" key="3">
    <source>
        <dbReference type="EMBL" id="KNF08521.1"/>
    </source>
</evidence>
<evidence type="ECO:0000256" key="1">
    <source>
        <dbReference type="SAM" id="MobiDB-lite"/>
    </source>
</evidence>
<name>A0A0L0WAJ9_GOTPU</name>
<sequence>MGFRFRKSFKIAPGVKINIGKKSTSLSLGGKGARYTISSTGRKTTTVGIPGTGISYSQSSSSKSRSNIEKQRLRENEHKLKELEREMVLLEAEYEVEEYNEHINLITSIHKDYIEFWDWKSINSKPIPFEPGTKGPNELEAIKKLEIYKSNLLAKIFKFIEKRKIEELKSDIVSAKEKDNELLSSWEHLNKLSSSILSKDLDSYLAVLDEVNPLYNLLDYIDYFEFYAIDEYTMIVDFNIIIDDVVPQQSKSLTKTGKLSVRNLTKTNYYSLVQDHVCSCVICIARHLFALLPLETVIINTQYEILNTETGHEESSTILSVKIDKDKLNSLNLDLIDPSDSINNFEHNMKFLKTKGFQPIDKISL</sequence>
<evidence type="ECO:0000313" key="4">
    <source>
        <dbReference type="Proteomes" id="UP000037267"/>
    </source>
</evidence>
<dbReference type="Pfam" id="PF14020">
    <property type="entry name" value="DUF4236"/>
    <property type="match status" value="1"/>
</dbReference>
<gene>
    <name evidence="3" type="ORF">CLPU_6c00070</name>
</gene>
<dbReference type="STRING" id="1503.CLPU_6c00070"/>
<feature type="region of interest" description="Disordered" evidence="1">
    <location>
        <begin position="48"/>
        <end position="71"/>
    </location>
</feature>
<organism evidence="3 4">
    <name type="scientific">Gottschalkia purinilytica</name>
    <name type="common">Clostridium purinilyticum</name>
    <dbReference type="NCBI Taxonomy" id="1503"/>
    <lineage>
        <taxon>Bacteria</taxon>
        <taxon>Bacillati</taxon>
        <taxon>Bacillota</taxon>
        <taxon>Tissierellia</taxon>
        <taxon>Tissierellales</taxon>
        <taxon>Gottschalkiaceae</taxon>
        <taxon>Gottschalkia</taxon>
    </lineage>
</organism>
<reference evidence="4" key="1">
    <citation type="submission" date="2015-07" db="EMBL/GenBank/DDBJ databases">
        <title>Draft genome sequence of the purine-degrading Gottschalkia purinilyticum DSM 1384 (formerly Clostridium purinilyticum).</title>
        <authorList>
            <person name="Poehlein A."/>
            <person name="Schiel-Bengelsdorf B."/>
            <person name="Bengelsdorf F.R."/>
            <person name="Daniel R."/>
            <person name="Duerre P."/>
        </authorList>
    </citation>
    <scope>NUCLEOTIDE SEQUENCE [LARGE SCALE GENOMIC DNA]</scope>
    <source>
        <strain evidence="4">DSM 1384</strain>
    </source>
</reference>